<evidence type="ECO:0000313" key="13">
    <source>
        <dbReference type="EMBL" id="PNP47329.1"/>
    </source>
</evidence>
<reference evidence="14" key="3">
    <citation type="submission" date="2017-08" db="EMBL/GenBank/DDBJ databases">
        <title>Trichoderma gamsii strain T6085, whole genome shotgun sequencing project.</title>
        <authorList>
            <person name="Baroncelli R."/>
        </authorList>
    </citation>
    <scope>NUCLEOTIDE SEQUENCE</scope>
    <source>
        <strain evidence="14">T6085</strain>
    </source>
</reference>
<feature type="transmembrane region" description="Helical" evidence="10">
    <location>
        <begin position="204"/>
        <end position="227"/>
    </location>
</feature>
<dbReference type="GeneID" id="29982937"/>
<dbReference type="GO" id="GO:0019706">
    <property type="term" value="F:protein-cysteine S-palmitoyltransferase activity"/>
    <property type="evidence" value="ECO:0007669"/>
    <property type="project" value="UniProtKB-EC"/>
</dbReference>
<sequence length="422" mass="48776">MDALRKVILLILAISFMVFVTFFGRLPALRGNSRKTPIAWLYRLIWIHFPNLVSSVDQKLTSGRVTGSLVWLFNRLMYERHPTIVIFFILIMTVSEYLYLPQIWPKISLFNKFTVLVTVVVPYVLLYLACAADPGYITRENHAYHMSLYPYDHTLFHPGNECRTCKFIKPPRSKHCDICKRCIARADHHCVFINSCVGYGNHHWFLLLLLSECVLSTYGGVLGLSILKTKIKAMYPMWSLWPPKEMDFNKYFAIWGVGLHGDIRMGASTLLAVLISPLIWGLTLYTIFLIYCGTTTNESMKWTDLKEDMRDGYAFRRPLAPNRLMSKQWEPPSPRWPSSPECIIMTTLDGQPPNIEKKFPGEGQWEHVWDLKDVENIYDLGFWHNMGDLFVSNYEPGVEASEPLAERRPRGRSISTKLGRPQ</sequence>
<evidence type="ECO:0000313" key="14">
    <source>
        <dbReference type="EMBL" id="PON25649.1"/>
    </source>
</evidence>
<keyword evidence="8 10" id="KW-0012">Acyltransferase</keyword>
<dbReference type="PROSITE" id="PS50216">
    <property type="entry name" value="DHHC"/>
    <property type="match status" value="1"/>
</dbReference>
<dbReference type="STRING" id="398673.A0A0W7VX07"/>
<reference evidence="13 16" key="2">
    <citation type="submission" date="2017-02" db="EMBL/GenBank/DDBJ databases">
        <title>Genomes of Trichoderma spp. with biocontrol activity.</title>
        <authorList>
            <person name="Gardiner D."/>
            <person name="Kazan K."/>
            <person name="Vos C."/>
            <person name="Harvey P."/>
        </authorList>
    </citation>
    <scope>NUCLEOTIDE SEQUENCE [LARGE SCALE GENOMIC DNA]</scope>
    <source>
        <strain evidence="13 16">A5MH</strain>
    </source>
</reference>
<evidence type="ECO:0000256" key="6">
    <source>
        <dbReference type="ARBA" id="ARBA00023139"/>
    </source>
</evidence>
<keyword evidence="2 10" id="KW-0808">Transferase</keyword>
<evidence type="ECO:0000313" key="16">
    <source>
        <dbReference type="Proteomes" id="UP000236546"/>
    </source>
</evidence>
<proteinExistence type="inferred from homology"/>
<keyword evidence="6" id="KW-0564">Palmitate</keyword>
<comment type="caution">
    <text evidence="13">The sequence shown here is derived from an EMBL/GenBank/DDBJ whole genome shotgun (WGS) entry which is preliminary data.</text>
</comment>
<comment type="catalytic activity">
    <reaction evidence="9 10">
        <text>L-cysteinyl-[protein] + hexadecanoyl-CoA = S-hexadecanoyl-L-cysteinyl-[protein] + CoA</text>
        <dbReference type="Rhea" id="RHEA:36683"/>
        <dbReference type="Rhea" id="RHEA-COMP:10131"/>
        <dbReference type="Rhea" id="RHEA-COMP:11032"/>
        <dbReference type="ChEBI" id="CHEBI:29950"/>
        <dbReference type="ChEBI" id="CHEBI:57287"/>
        <dbReference type="ChEBI" id="CHEBI:57379"/>
        <dbReference type="ChEBI" id="CHEBI:74151"/>
        <dbReference type="EC" id="2.3.1.225"/>
    </reaction>
</comment>
<comment type="subcellular location">
    <subcellularLocation>
        <location evidence="1">Membrane</location>
        <topology evidence="1">Multi-pass membrane protein</topology>
    </subcellularLocation>
</comment>
<reference evidence="14 15" key="1">
    <citation type="journal article" date="2016" name="Genome Announc.">
        <title>Draft Whole-Genome Sequence of Trichoderma gamsii T6085, a Promising Biocontrol Agent of Fusarium Head Blight on Wheat.</title>
        <authorList>
            <person name="Baroncelli R."/>
            <person name="Zapparata A."/>
            <person name="Piaggeschi G."/>
            <person name="Sarrocco S."/>
            <person name="Vannacci G."/>
        </authorList>
    </citation>
    <scope>NUCLEOTIDE SEQUENCE [LARGE SCALE GENOMIC DNA]</scope>
    <source>
        <strain evidence="14 15">T6085</strain>
    </source>
</reference>
<gene>
    <name evidence="14" type="ORF">TGAM01_v205534</name>
    <name evidence="13" type="ORF">TGAMA5MH_01145</name>
</gene>
<evidence type="ECO:0000256" key="10">
    <source>
        <dbReference type="RuleBase" id="RU079119"/>
    </source>
</evidence>
<evidence type="ECO:0000313" key="15">
    <source>
        <dbReference type="Proteomes" id="UP000054821"/>
    </source>
</evidence>
<feature type="transmembrane region" description="Helical" evidence="10">
    <location>
        <begin position="109"/>
        <end position="129"/>
    </location>
</feature>
<evidence type="ECO:0000256" key="4">
    <source>
        <dbReference type="ARBA" id="ARBA00022989"/>
    </source>
</evidence>
<keyword evidence="5 10" id="KW-0472">Membrane</keyword>
<feature type="transmembrane region" description="Helical" evidence="10">
    <location>
        <begin position="270"/>
        <end position="291"/>
    </location>
</feature>
<dbReference type="OrthoDB" id="9909019at2759"/>
<comment type="similarity">
    <text evidence="10">Belongs to the DHHC palmitoyltransferase family.</text>
</comment>
<dbReference type="PANTHER" id="PTHR22883">
    <property type="entry name" value="ZINC FINGER DHHC DOMAIN CONTAINING PROTEIN"/>
    <property type="match status" value="1"/>
</dbReference>
<dbReference type="InterPro" id="IPR039859">
    <property type="entry name" value="PFA4/ZDH16/20/ERF2-like"/>
</dbReference>
<comment type="domain">
    <text evidence="10">The DHHC domain is required for palmitoyltransferase activity.</text>
</comment>
<dbReference type="EMBL" id="MTYH01000013">
    <property type="protein sequence ID" value="PNP47329.1"/>
    <property type="molecule type" value="Genomic_DNA"/>
</dbReference>
<dbReference type="GO" id="GO:0006612">
    <property type="term" value="P:protein targeting to membrane"/>
    <property type="evidence" value="ECO:0007669"/>
    <property type="project" value="TreeGrafter"/>
</dbReference>
<name>A0A0W7VX07_9HYPO</name>
<dbReference type="RefSeq" id="XP_018663971.1">
    <property type="nucleotide sequence ID" value="XM_018802854.1"/>
</dbReference>
<accession>A0A0W7VX07</accession>
<evidence type="ECO:0000256" key="11">
    <source>
        <dbReference type="SAM" id="MobiDB-lite"/>
    </source>
</evidence>
<evidence type="ECO:0000256" key="1">
    <source>
        <dbReference type="ARBA" id="ARBA00004141"/>
    </source>
</evidence>
<dbReference type="EMBL" id="JPDN02000017">
    <property type="protein sequence ID" value="PON25649.1"/>
    <property type="molecule type" value="Genomic_DNA"/>
</dbReference>
<protein>
    <recommendedName>
        <fullName evidence="10">Palmitoyltransferase</fullName>
        <ecNumber evidence="10">2.3.1.225</ecNumber>
    </recommendedName>
</protein>
<dbReference type="Proteomes" id="UP000054821">
    <property type="component" value="Unassembled WGS sequence"/>
</dbReference>
<keyword evidence="15" id="KW-1185">Reference proteome</keyword>
<dbReference type="GO" id="GO:0016020">
    <property type="term" value="C:membrane"/>
    <property type="evidence" value="ECO:0007669"/>
    <property type="project" value="UniProtKB-SubCell"/>
</dbReference>
<evidence type="ECO:0000256" key="8">
    <source>
        <dbReference type="ARBA" id="ARBA00023315"/>
    </source>
</evidence>
<evidence type="ECO:0000256" key="5">
    <source>
        <dbReference type="ARBA" id="ARBA00023136"/>
    </source>
</evidence>
<dbReference type="GO" id="GO:0005783">
    <property type="term" value="C:endoplasmic reticulum"/>
    <property type="evidence" value="ECO:0007669"/>
    <property type="project" value="TreeGrafter"/>
</dbReference>
<keyword evidence="4 10" id="KW-1133">Transmembrane helix</keyword>
<evidence type="ECO:0000256" key="7">
    <source>
        <dbReference type="ARBA" id="ARBA00023288"/>
    </source>
</evidence>
<feature type="transmembrane region" description="Helical" evidence="10">
    <location>
        <begin position="7"/>
        <end position="26"/>
    </location>
</feature>
<dbReference type="GO" id="GO:0005794">
    <property type="term" value="C:Golgi apparatus"/>
    <property type="evidence" value="ECO:0007669"/>
    <property type="project" value="TreeGrafter"/>
</dbReference>
<evidence type="ECO:0000256" key="3">
    <source>
        <dbReference type="ARBA" id="ARBA00022692"/>
    </source>
</evidence>
<feature type="domain" description="Palmitoyltransferase DHHC" evidence="12">
    <location>
        <begin position="159"/>
        <end position="302"/>
    </location>
</feature>
<dbReference type="Pfam" id="PF01529">
    <property type="entry name" value="DHHC"/>
    <property type="match status" value="1"/>
</dbReference>
<evidence type="ECO:0000256" key="9">
    <source>
        <dbReference type="ARBA" id="ARBA00048048"/>
    </source>
</evidence>
<dbReference type="Proteomes" id="UP000236546">
    <property type="component" value="Unassembled WGS sequence"/>
</dbReference>
<feature type="transmembrane region" description="Helical" evidence="10">
    <location>
        <begin position="81"/>
        <end position="100"/>
    </location>
</feature>
<evidence type="ECO:0000256" key="2">
    <source>
        <dbReference type="ARBA" id="ARBA00022679"/>
    </source>
</evidence>
<dbReference type="EC" id="2.3.1.225" evidence="10"/>
<keyword evidence="3 10" id="KW-0812">Transmembrane</keyword>
<dbReference type="AlphaFoldDB" id="A0A0W7VX07"/>
<keyword evidence="7" id="KW-0449">Lipoprotein</keyword>
<evidence type="ECO:0000259" key="12">
    <source>
        <dbReference type="Pfam" id="PF01529"/>
    </source>
</evidence>
<organism evidence="13 16">
    <name type="scientific">Trichoderma gamsii</name>
    <dbReference type="NCBI Taxonomy" id="398673"/>
    <lineage>
        <taxon>Eukaryota</taxon>
        <taxon>Fungi</taxon>
        <taxon>Dikarya</taxon>
        <taxon>Ascomycota</taxon>
        <taxon>Pezizomycotina</taxon>
        <taxon>Sordariomycetes</taxon>
        <taxon>Hypocreomycetidae</taxon>
        <taxon>Hypocreales</taxon>
        <taxon>Hypocreaceae</taxon>
        <taxon>Trichoderma</taxon>
    </lineage>
</organism>
<feature type="region of interest" description="Disordered" evidence="11">
    <location>
        <begin position="400"/>
        <end position="422"/>
    </location>
</feature>
<dbReference type="InterPro" id="IPR001594">
    <property type="entry name" value="Palmitoyltrfase_DHHC"/>
</dbReference>
<dbReference type="PANTHER" id="PTHR22883:SF288">
    <property type="entry name" value="PALMITOYLTRANSFERASE SWF1"/>
    <property type="match status" value="1"/>
</dbReference>